<feature type="compositionally biased region" description="Polar residues" evidence="9">
    <location>
        <begin position="21"/>
        <end position="32"/>
    </location>
</feature>
<dbReference type="GO" id="GO:0005789">
    <property type="term" value="C:endoplasmic reticulum membrane"/>
    <property type="evidence" value="ECO:0007669"/>
    <property type="project" value="TreeGrafter"/>
</dbReference>
<feature type="compositionally biased region" description="Basic and acidic residues" evidence="9">
    <location>
        <begin position="51"/>
        <end position="73"/>
    </location>
</feature>
<dbReference type="SUPFAM" id="SSF49899">
    <property type="entry name" value="Concanavalin A-like lectins/glucanases"/>
    <property type="match status" value="1"/>
</dbReference>
<reference evidence="12" key="1">
    <citation type="journal article" date="2020" name="Nat. Commun.">
        <title>Large-scale genome sequencing of mycorrhizal fungi provides insights into the early evolution of symbiotic traits.</title>
        <authorList>
            <person name="Miyauchi S."/>
            <person name="Kiss E."/>
            <person name="Kuo A."/>
            <person name="Drula E."/>
            <person name="Kohler A."/>
            <person name="Sanchez-Garcia M."/>
            <person name="Morin E."/>
            <person name="Andreopoulos B."/>
            <person name="Barry K.W."/>
            <person name="Bonito G."/>
            <person name="Buee M."/>
            <person name="Carver A."/>
            <person name="Chen C."/>
            <person name="Cichocki N."/>
            <person name="Clum A."/>
            <person name="Culley D."/>
            <person name="Crous P.W."/>
            <person name="Fauchery L."/>
            <person name="Girlanda M."/>
            <person name="Hayes R.D."/>
            <person name="Keri Z."/>
            <person name="LaButti K."/>
            <person name="Lipzen A."/>
            <person name="Lombard V."/>
            <person name="Magnuson J."/>
            <person name="Maillard F."/>
            <person name="Murat C."/>
            <person name="Nolan M."/>
            <person name="Ohm R.A."/>
            <person name="Pangilinan J."/>
            <person name="Pereira M.F."/>
            <person name="Perotto S."/>
            <person name="Peter M."/>
            <person name="Pfister S."/>
            <person name="Riley R."/>
            <person name="Sitrit Y."/>
            <person name="Stielow J.B."/>
            <person name="Szollosi G."/>
            <person name="Zifcakova L."/>
            <person name="Stursova M."/>
            <person name="Spatafora J.W."/>
            <person name="Tedersoo L."/>
            <person name="Vaario L.M."/>
            <person name="Yamada A."/>
            <person name="Yan M."/>
            <person name="Wang P."/>
            <person name="Xu J."/>
            <person name="Bruns T."/>
            <person name="Baldrian P."/>
            <person name="Vilgalys R."/>
            <person name="Dunand C."/>
            <person name="Henrissat B."/>
            <person name="Grigoriev I.V."/>
            <person name="Hibbett D."/>
            <person name="Nagy L.G."/>
            <person name="Martin F.M."/>
        </authorList>
    </citation>
    <scope>NUCLEOTIDE SEQUENCE</scope>
    <source>
        <strain evidence="12">UP504</strain>
    </source>
</reference>
<dbReference type="FunFam" id="2.60.120.200:FF:000259">
    <property type="entry name" value="Chromosome 9, whole genome shotgun sequence"/>
    <property type="match status" value="1"/>
</dbReference>
<feature type="domain" description="GH16" evidence="11">
    <location>
        <begin position="142"/>
        <end position="511"/>
    </location>
</feature>
<evidence type="ECO:0000256" key="6">
    <source>
        <dbReference type="ARBA" id="ARBA00023136"/>
    </source>
</evidence>
<evidence type="ECO:0000256" key="9">
    <source>
        <dbReference type="SAM" id="MobiDB-lite"/>
    </source>
</evidence>
<evidence type="ECO:0000259" key="11">
    <source>
        <dbReference type="PROSITE" id="PS51762"/>
    </source>
</evidence>
<evidence type="ECO:0000256" key="8">
    <source>
        <dbReference type="ARBA" id="ARBA00023316"/>
    </source>
</evidence>
<evidence type="ECO:0000313" key="12">
    <source>
        <dbReference type="EMBL" id="KAF9515025.1"/>
    </source>
</evidence>
<keyword evidence="13" id="KW-1185">Reference proteome</keyword>
<keyword evidence="4" id="KW-0735">Signal-anchor</keyword>
<sequence>MSSGQELLNPPIRPDSIRTYIPSQETESSTPTLFHGSEENVDELSSLVENDLERAEPDDYLHTPDPRRDRRKDSGGTVFTLRGLANLGFLFIVCAALITLFAGYPLGSYILSRKPSKLGGYNIGGINASGQVPEIIGHFALVDQDTPSSAFHFSSFKDGSQWDVVFSDEFNTPNRTFYPGDDPYWEAVDLHYWQTGDLEWYDPSAITTTQDGHLAITISQQETHNLSYQGGHMSSWNKFCFTGGYLEVNVSLPGSPKYAGLWPAVWMMGYGASLEGMWPYSYDSCDWGTLANQTFQGQPAAAQTTTGPLSYLPGQRLSACTCPGESHPGPKKSDGTFVGRSAPELDVFEAVVVSSTSTGRTSQSCQYAPFDDDYNWKNGSSNAHIYDTTISNYNSYRGGPYQEAVSGLTDTNQTAYEGNGGGFSIYGVEYQPGPDGYVIWVSNGKPSWALYASAVGPNSIVNISQRPIPQEPLYIIMNLGISPSFGYISPNLPFPATMLIDYVRVYQDPNNRNVGCNPAGFPTEAYINQ</sequence>
<gene>
    <name evidence="12" type="ORF">BS47DRAFT_1372150</name>
</gene>
<dbReference type="OrthoDB" id="412647at2759"/>
<keyword evidence="12" id="KW-0378">Hydrolase</keyword>
<keyword evidence="3 10" id="KW-0812">Transmembrane</keyword>
<dbReference type="PANTHER" id="PTHR31361:SF1">
    <property type="entry name" value="BETA-GLUCAN SYNTHESIS-ASSOCIATED PROTEIN KRE6-RELATED"/>
    <property type="match status" value="1"/>
</dbReference>
<dbReference type="InterPro" id="IPR005629">
    <property type="entry name" value="Skn1/Kre6/Sbg1"/>
</dbReference>
<keyword evidence="7" id="KW-0325">Glycoprotein</keyword>
<keyword evidence="8" id="KW-0961">Cell wall biogenesis/degradation</keyword>
<organism evidence="12 13">
    <name type="scientific">Hydnum rufescens UP504</name>
    <dbReference type="NCBI Taxonomy" id="1448309"/>
    <lineage>
        <taxon>Eukaryota</taxon>
        <taxon>Fungi</taxon>
        <taxon>Dikarya</taxon>
        <taxon>Basidiomycota</taxon>
        <taxon>Agaricomycotina</taxon>
        <taxon>Agaricomycetes</taxon>
        <taxon>Cantharellales</taxon>
        <taxon>Hydnaceae</taxon>
        <taxon>Hydnum</taxon>
    </lineage>
</organism>
<dbReference type="AlphaFoldDB" id="A0A9P6B113"/>
<dbReference type="Pfam" id="PF03935">
    <property type="entry name" value="SKN1_KRE6_Sbg1"/>
    <property type="match status" value="1"/>
</dbReference>
<feature type="transmembrane region" description="Helical" evidence="10">
    <location>
        <begin position="87"/>
        <end position="107"/>
    </location>
</feature>
<evidence type="ECO:0000256" key="7">
    <source>
        <dbReference type="ARBA" id="ARBA00023180"/>
    </source>
</evidence>
<keyword evidence="5 10" id="KW-1133">Transmembrane helix</keyword>
<dbReference type="Gene3D" id="2.60.120.200">
    <property type="match status" value="2"/>
</dbReference>
<dbReference type="InterPro" id="IPR000757">
    <property type="entry name" value="Beta-glucanase-like"/>
</dbReference>
<feature type="region of interest" description="Disordered" evidence="9">
    <location>
        <begin position="1"/>
        <end position="73"/>
    </location>
</feature>
<name>A0A9P6B113_9AGAM</name>
<accession>A0A9P6B113</accession>
<dbReference type="GO" id="GO:0031505">
    <property type="term" value="P:fungal-type cell wall organization"/>
    <property type="evidence" value="ECO:0007669"/>
    <property type="project" value="TreeGrafter"/>
</dbReference>
<keyword evidence="6 10" id="KW-0472">Membrane</keyword>
<evidence type="ECO:0000256" key="5">
    <source>
        <dbReference type="ARBA" id="ARBA00022989"/>
    </source>
</evidence>
<evidence type="ECO:0000256" key="2">
    <source>
        <dbReference type="ARBA" id="ARBA00010962"/>
    </source>
</evidence>
<protein>
    <submittedName>
        <fullName evidence="12">Glycoside hydrolase family 16 protein</fullName>
    </submittedName>
</protein>
<comment type="caution">
    <text evidence="12">The sequence shown here is derived from an EMBL/GenBank/DDBJ whole genome shotgun (WGS) entry which is preliminary data.</text>
</comment>
<dbReference type="InterPro" id="IPR013320">
    <property type="entry name" value="ConA-like_dom_sf"/>
</dbReference>
<dbReference type="GO" id="GO:0006078">
    <property type="term" value="P:(1-&gt;6)-beta-D-glucan biosynthetic process"/>
    <property type="evidence" value="ECO:0007669"/>
    <property type="project" value="TreeGrafter"/>
</dbReference>
<proteinExistence type="inferred from homology"/>
<evidence type="ECO:0000313" key="13">
    <source>
        <dbReference type="Proteomes" id="UP000886523"/>
    </source>
</evidence>
<evidence type="ECO:0000256" key="3">
    <source>
        <dbReference type="ARBA" id="ARBA00022692"/>
    </source>
</evidence>
<dbReference type="EMBL" id="MU128954">
    <property type="protein sequence ID" value="KAF9515025.1"/>
    <property type="molecule type" value="Genomic_DNA"/>
</dbReference>
<dbReference type="Proteomes" id="UP000886523">
    <property type="component" value="Unassembled WGS sequence"/>
</dbReference>
<evidence type="ECO:0000256" key="4">
    <source>
        <dbReference type="ARBA" id="ARBA00022968"/>
    </source>
</evidence>
<dbReference type="GO" id="GO:0015926">
    <property type="term" value="F:glucosidase activity"/>
    <property type="evidence" value="ECO:0007669"/>
    <property type="project" value="TreeGrafter"/>
</dbReference>
<comment type="similarity">
    <text evidence="2">Belongs to the SKN1/KRE6 family.</text>
</comment>
<dbReference type="PANTHER" id="PTHR31361">
    <property type="entry name" value="BETA-GLUCAN SYNTHESIS-ASSOCIATED PROTEIN KRE6-RELATED"/>
    <property type="match status" value="1"/>
</dbReference>
<comment type="subcellular location">
    <subcellularLocation>
        <location evidence="1">Membrane</location>
        <topology evidence="1">Single-pass type II membrane protein</topology>
    </subcellularLocation>
</comment>
<evidence type="ECO:0000256" key="10">
    <source>
        <dbReference type="SAM" id="Phobius"/>
    </source>
</evidence>
<evidence type="ECO:0000256" key="1">
    <source>
        <dbReference type="ARBA" id="ARBA00004606"/>
    </source>
</evidence>
<dbReference type="GO" id="GO:0005886">
    <property type="term" value="C:plasma membrane"/>
    <property type="evidence" value="ECO:0007669"/>
    <property type="project" value="TreeGrafter"/>
</dbReference>
<dbReference type="PROSITE" id="PS51762">
    <property type="entry name" value="GH16_2"/>
    <property type="match status" value="1"/>
</dbReference>